<organism evidence="2 3">
    <name type="scientific">Candidatus Raskinella chloraquaticus</name>
    <dbReference type="NCBI Taxonomy" id="1951219"/>
    <lineage>
        <taxon>Bacteria</taxon>
        <taxon>Pseudomonadati</taxon>
        <taxon>Pseudomonadota</taxon>
        <taxon>Alphaproteobacteria</taxon>
        <taxon>Hyphomicrobiales</taxon>
        <taxon>Phreatobacteraceae</taxon>
        <taxon>Candidatus Raskinella</taxon>
    </lineage>
</organism>
<gene>
    <name evidence="2" type="ORF">A4S15_10900</name>
</gene>
<evidence type="ECO:0000313" key="3">
    <source>
        <dbReference type="Proteomes" id="UP000192872"/>
    </source>
</evidence>
<dbReference type="Proteomes" id="UP000192872">
    <property type="component" value="Unassembled WGS sequence"/>
</dbReference>
<dbReference type="InterPro" id="IPR014153">
    <property type="entry name" value="Ds_break_AddB"/>
</dbReference>
<protein>
    <recommendedName>
        <fullName evidence="1">PD-(D/E)XK endonuclease-like domain-containing protein</fullName>
    </recommendedName>
</protein>
<dbReference type="Gene3D" id="3.90.320.10">
    <property type="match status" value="1"/>
</dbReference>
<dbReference type="EMBL" id="LWDL01000018">
    <property type="protein sequence ID" value="OQW51713.1"/>
    <property type="molecule type" value="Genomic_DNA"/>
</dbReference>
<name>A0A1W9HWD1_9HYPH</name>
<dbReference type="STRING" id="1827387.A4S15_10900"/>
<evidence type="ECO:0000313" key="2">
    <source>
        <dbReference type="EMBL" id="OQW51713.1"/>
    </source>
</evidence>
<dbReference type="InterPro" id="IPR038726">
    <property type="entry name" value="PDDEXK_AddAB-type"/>
</dbReference>
<dbReference type="SUPFAM" id="SSF52540">
    <property type="entry name" value="P-loop containing nucleoside triphosphate hydrolases"/>
    <property type="match status" value="1"/>
</dbReference>
<evidence type="ECO:0000259" key="1">
    <source>
        <dbReference type="Pfam" id="PF12705"/>
    </source>
</evidence>
<dbReference type="AlphaFoldDB" id="A0A1W9HWD1"/>
<dbReference type="NCBIfam" id="TIGR02786">
    <property type="entry name" value="addB_alphas"/>
    <property type="match status" value="1"/>
</dbReference>
<dbReference type="Pfam" id="PF12705">
    <property type="entry name" value="PDDEXK_1"/>
    <property type="match status" value="1"/>
</dbReference>
<dbReference type="InterPro" id="IPR027417">
    <property type="entry name" value="P-loop_NTPase"/>
</dbReference>
<sequence>MRGAQRRLKRGHRLNGAGPNVFSIPPGKRFLATLVNALLNGRLIAGFPDPADPLSLARATLLLPTRRACRAVLDCFLDIGGPALLLPRIRAIGDEEENAVDLSAAIDDSAVDLPPAIPGLLRRTTLTRFILAWGNAAGEAKGTRRLTAGDAAFLAGELARLMDLLSTQGVPWDNLDAILPQELQEHWQVTHDFLQVARQGWPRFLAAHGSIDPAQRRRLVMEAELARLGNAPDQPVIAAGSTGSIPTTAELLAAISRLPRGALVLPGYDRHLSAQLWANIAGTSSGQSVASHPQSSLHALVTRCHLPPDGAVVHLDQDLDNALSAREALFSRVMWPAEATGQWNLSPPAPEVISLALGSVGLIEAASEEEEGLAIALAMRHGLETPGAHIALITPNRALARRVTAELQRFDLTVDDTAGTPLSETTPGVLARLVAETAAQDFAALPLLALLKHPMVRLGLAREKLLHAVSLLEQAALRGLRPQTGIAGLRAALALCNSGKENVRLTPGDITLTLDLVERLEMFLQPLATCLTSREAMAMIDVADMHRAALAHLIDGTAEDAGEGVLWTFFDELADAAESGLVIDPREYAGAVETLMQDQPARAINEGHSRLRIYGLLEARLLPADLVILGGLNEGIWPATARTDAWLSRGMRLAMSLPAPEQRIGLAAHDFTQALGARDVILTRALKAGTAPSVPSRWLQRLAAVIGESPYQVLREKGQTFLDLAGMIDAGHGEPRPCPQPEPRPPLAVRPRALSVTEIETLIRDPYAIYARHVLKLRALEDLDKTIDARERGTLIHACLERVQEGLAHGERDRATLLAMAEREFAAESAWPQVRAFWWPRFLRIFDWFLIFDERRRMTGAQVEIEASGRITWPAPAGVFTLRGRADRLEIGPSSTKLIDFKTGAVPTGRDIKDGFAPQLTLEAAMLQNGAFAATAGQGAPVDELLYVKLSGGDPPAEEDVVKAEKGDSLADMIDAAWTGLHQLIAAFDKADAPYRALGHAAKAPRYNDYLHLARVREWGVAAEGGEE</sequence>
<feature type="domain" description="PD-(D/E)XK endonuclease-like" evidence="1">
    <location>
        <begin position="754"/>
        <end position="980"/>
    </location>
</feature>
<dbReference type="InterPro" id="IPR011604">
    <property type="entry name" value="PDDEXK-like_dom_sf"/>
</dbReference>
<proteinExistence type="predicted"/>
<reference evidence="2 3" key="1">
    <citation type="journal article" date="2017" name="Water Res.">
        <title>Comammox in drinking water systems.</title>
        <authorList>
            <person name="Wang Y."/>
            <person name="Ma L."/>
            <person name="Mao Y."/>
            <person name="Jiang X."/>
            <person name="Xia Y."/>
            <person name="Yu K."/>
            <person name="Li B."/>
            <person name="Zhang T."/>
        </authorList>
    </citation>
    <scope>NUCLEOTIDE SEQUENCE [LARGE SCALE GENOMIC DNA]</scope>
    <source>
        <strain evidence="2">SG_bin8</strain>
    </source>
</reference>
<accession>A0A1W9HWD1</accession>
<comment type="caution">
    <text evidence="2">The sequence shown here is derived from an EMBL/GenBank/DDBJ whole genome shotgun (WGS) entry which is preliminary data.</text>
</comment>